<evidence type="ECO:0000313" key="2">
    <source>
        <dbReference type="Proteomes" id="UP000836841"/>
    </source>
</evidence>
<gene>
    <name evidence="1" type="ORF">TAV2_LOCUS7734</name>
</gene>
<proteinExistence type="predicted"/>
<name>A0AAU9RNQ8_THLAR</name>
<protein>
    <submittedName>
        <fullName evidence="1">Uncharacterized protein</fullName>
    </submittedName>
</protein>
<accession>A0AAU9RNQ8</accession>
<dbReference type="EMBL" id="OU466858">
    <property type="protein sequence ID" value="CAH2046465.1"/>
    <property type="molecule type" value="Genomic_DNA"/>
</dbReference>
<organism evidence="1 2">
    <name type="scientific">Thlaspi arvense</name>
    <name type="common">Field penny-cress</name>
    <dbReference type="NCBI Taxonomy" id="13288"/>
    <lineage>
        <taxon>Eukaryota</taxon>
        <taxon>Viridiplantae</taxon>
        <taxon>Streptophyta</taxon>
        <taxon>Embryophyta</taxon>
        <taxon>Tracheophyta</taxon>
        <taxon>Spermatophyta</taxon>
        <taxon>Magnoliopsida</taxon>
        <taxon>eudicotyledons</taxon>
        <taxon>Gunneridae</taxon>
        <taxon>Pentapetalae</taxon>
        <taxon>rosids</taxon>
        <taxon>malvids</taxon>
        <taxon>Brassicales</taxon>
        <taxon>Brassicaceae</taxon>
        <taxon>Thlaspideae</taxon>
        <taxon>Thlaspi</taxon>
    </lineage>
</organism>
<dbReference type="Proteomes" id="UP000836841">
    <property type="component" value="Chromosome 2"/>
</dbReference>
<reference evidence="1 2" key="1">
    <citation type="submission" date="2022-03" db="EMBL/GenBank/DDBJ databases">
        <authorList>
            <person name="Nunn A."/>
            <person name="Chopra R."/>
            <person name="Nunn A."/>
            <person name="Contreras Garrido A."/>
        </authorList>
    </citation>
    <scope>NUCLEOTIDE SEQUENCE [LARGE SCALE GENOMIC DNA]</scope>
</reference>
<dbReference type="AlphaFoldDB" id="A0AAU9RNQ8"/>
<evidence type="ECO:0000313" key="1">
    <source>
        <dbReference type="EMBL" id="CAH2046465.1"/>
    </source>
</evidence>
<keyword evidence="2" id="KW-1185">Reference proteome</keyword>
<sequence length="120" mass="13508">MEEFELPPRLIKAGEVSLADRVNKIFDTLGEDEIAFFRRSPLGKLLDMPSKPVWSGGFGLYLLSKQHNVDTTTRSGFSLLEKDHKVQNMVNLIEKGILFEDTVFVGRSKPANLVAEKKSK</sequence>